<organism evidence="2 3">
    <name type="scientific">Theileria equi strain WA</name>
    <dbReference type="NCBI Taxonomy" id="1537102"/>
    <lineage>
        <taxon>Eukaryota</taxon>
        <taxon>Sar</taxon>
        <taxon>Alveolata</taxon>
        <taxon>Apicomplexa</taxon>
        <taxon>Aconoidasida</taxon>
        <taxon>Piroplasmida</taxon>
        <taxon>Theileriidae</taxon>
        <taxon>Theileria</taxon>
    </lineage>
</organism>
<dbReference type="AlphaFoldDB" id="L0AW93"/>
<dbReference type="EMBL" id="CP001669">
    <property type="protein sequence ID" value="AFZ79815.1"/>
    <property type="molecule type" value="Genomic_DNA"/>
</dbReference>
<feature type="compositionally biased region" description="Acidic residues" evidence="1">
    <location>
        <begin position="954"/>
        <end position="971"/>
    </location>
</feature>
<feature type="compositionally biased region" description="Polar residues" evidence="1">
    <location>
        <begin position="973"/>
        <end position="994"/>
    </location>
</feature>
<dbReference type="eggNOG" id="ENOG502RSZ3">
    <property type="taxonomic scope" value="Eukaryota"/>
</dbReference>
<name>L0AW93_THEEQ</name>
<dbReference type="VEuPathDB" id="PiroplasmaDB:BEWA_026640"/>
<dbReference type="STRING" id="1537102.L0AW93"/>
<gene>
    <name evidence="2" type="ORF">BEWA_026640</name>
</gene>
<dbReference type="Proteomes" id="UP000031512">
    <property type="component" value="Chromosome 1"/>
</dbReference>
<reference evidence="2 3" key="1">
    <citation type="journal article" date="2012" name="BMC Genomics">
        <title>Comparative genomic analysis and phylogenetic position of Theileria equi.</title>
        <authorList>
            <person name="Kappmeyer L.S."/>
            <person name="Thiagarajan M."/>
            <person name="Herndon D.R."/>
            <person name="Ramsay J.D."/>
            <person name="Caler E."/>
            <person name="Djikeng A."/>
            <person name="Gillespie J.J."/>
            <person name="Lau A.O."/>
            <person name="Roalson E.H."/>
            <person name="Silva J.C."/>
            <person name="Silva M.G."/>
            <person name="Suarez C.E."/>
            <person name="Ueti M.W."/>
            <person name="Nene V.M."/>
            <person name="Mealey R.H."/>
            <person name="Knowles D.P."/>
            <person name="Brayton K.A."/>
        </authorList>
    </citation>
    <scope>NUCLEOTIDE SEQUENCE [LARGE SCALE GENOMIC DNA]</scope>
    <source>
        <strain evidence="2 3">WA</strain>
    </source>
</reference>
<protein>
    <submittedName>
        <fullName evidence="2">Uncharacterized protein</fullName>
    </submittedName>
</protein>
<evidence type="ECO:0000313" key="2">
    <source>
        <dbReference type="EMBL" id="AFZ79815.1"/>
    </source>
</evidence>
<keyword evidence="3" id="KW-1185">Reference proteome</keyword>
<dbReference type="KEGG" id="beq:BEWA_026640"/>
<evidence type="ECO:0000313" key="3">
    <source>
        <dbReference type="Proteomes" id="UP000031512"/>
    </source>
</evidence>
<dbReference type="RefSeq" id="XP_004829481.1">
    <property type="nucleotide sequence ID" value="XM_004829424.1"/>
</dbReference>
<dbReference type="GeneID" id="15806881"/>
<feature type="compositionally biased region" description="Polar residues" evidence="1">
    <location>
        <begin position="1001"/>
        <end position="1023"/>
    </location>
</feature>
<evidence type="ECO:0000256" key="1">
    <source>
        <dbReference type="SAM" id="MobiDB-lite"/>
    </source>
</evidence>
<proteinExistence type="predicted"/>
<feature type="region of interest" description="Disordered" evidence="1">
    <location>
        <begin position="947"/>
        <end position="1074"/>
    </location>
</feature>
<sequence length="1115" mass="124335">MSSKYVDIRNKCPNDEIGKVSPCQDDRRIEAIRKSLNGTDYECCTHTGSRFVLLINLNYGGKRLKIEKGGVYAQFNARHIVVSEVTIYYHEQYGSNGDHITKPLILRVKSPIRGYTWYENTGNGVTWRPINGTGKFPKGNTDPASTDFIQRLKDLTCTLHHRHRVNIGEDYKDKGDFYSCDLCSKAKVAVQQGQSVDGIYTKFVHTPHYYTTDEKYYIAYNDILIKFQGSGVRSNLISVSKKDCTSLSVYYWIGDEHLDNPLLIEVKLSKGESSWYENIGEYGTTKHDIWRKLGEQEAGKLSSSVGELKAKLDRLSCIFNETVKIQLGKHSVCHNSRYGGHMDRLNTFYNGMVDSSLKLSAYVYTPNKDSGSCSFHVVEILLAEKKQNFPGGTSFFKDVTKITAYASSCDSSQPFLLCIKSGNSSEKWYKRTSTYAWKDCDDIKDQFGEIFSEARDTLGIQACPSYKPPKKGVQIKITEKPTGDGVATMYYDSSSGNTPIFVTKDANNLPHGFFRITHRVSTETGSFTVSNTLGNGDGIREGTTAKPIEGVQYVEVYFGNSRSDIPILIAVNKASNGNFQYYSRAEDTKTGKGIWVQRYYKSLSPAYLDEMLDDQNCTRNGAIPVDLKYPSDLKLFYTDINNRIGTSPHLKTKFVRKSVTSPDLPQGAKKDYEVETYNINTVISRLTYGGTETIGIDLPGDNVSELRIYKWSKDLKNIPLLVEFISSGQSSWYENLGQESFTWRVIRENEATNFYELSGFPSKLDPEFAKKLHSISCKIHHTVKIDISKNSGRYCHGKCTYKRIKVEKEDTLFEDYICYEHTSRVDNEKFMVTAITNNGQKQNVDGLPLINVNRVTVYFSNCSLKTPVMIYIEHGVKGNGRGDSKWLKNEGEQNWKDVSQNIPVDGKDGTTMTESIKRILEEVKTSLKICSGILDTAKSLQPDLLARAEKENEKDDYDDKDESEDEDEEYESPVSSQLPAALSQTAPSGPPTSETPRHTDNQAAGTQSGSSAEGTPGRVSQTAPPAATVLNFTVPTEDITPKPPNHANAAAQSTSVPGLGTRPPGSLDSPGGTPSWKVSLGSGIATGILGTSALACFAGWKLYNRYKGDPWVRQI</sequence>
<accession>L0AW93</accession>